<accession>A0ABZ0P9Z5</accession>
<proteinExistence type="predicted"/>
<dbReference type="Proteomes" id="UP001303601">
    <property type="component" value="Chromosome"/>
</dbReference>
<dbReference type="EMBL" id="CP137845">
    <property type="protein sequence ID" value="WPB53799.1"/>
    <property type="molecule type" value="Genomic_DNA"/>
</dbReference>
<dbReference type="RefSeq" id="WP_140031351.1">
    <property type="nucleotide sequence ID" value="NZ_CP137845.1"/>
</dbReference>
<dbReference type="GeneID" id="94493702"/>
<sequence length="236" mass="27803">MDLANNNINFDEILKKVEEIKQIDSLRAIYIIDEELKNVISENDIADLNALRDNVIFQIKKNNLIAKTSLDTLTLINLLKNKKMDYAFMVMYNELKARENLAKYAKDFQYFFDEINFDSAGFQTLIYDLLVLKDIDFNYKINGEIINPKKMGSFLKNEGVNKMQEKILNLFEKDISKIKIARQVFSAYLFQNWIDILLNRTSNDYEQIFNVVQVLYGEKSSKDLTEKEHKLYNVFK</sequence>
<protein>
    <submittedName>
        <fullName evidence="1">Uncharacterized protein</fullName>
    </submittedName>
</protein>
<organism evidence="1 2">
    <name type="scientific">Metamycoplasma equirhinis</name>
    <dbReference type="NCBI Taxonomy" id="92402"/>
    <lineage>
        <taxon>Bacteria</taxon>
        <taxon>Bacillati</taxon>
        <taxon>Mycoplasmatota</taxon>
        <taxon>Mycoplasmoidales</taxon>
        <taxon>Metamycoplasmataceae</taxon>
        <taxon>Metamycoplasma</taxon>
    </lineage>
</organism>
<evidence type="ECO:0000313" key="2">
    <source>
        <dbReference type="Proteomes" id="UP001303601"/>
    </source>
</evidence>
<name>A0ABZ0P9Z5_9BACT</name>
<gene>
    <name evidence="1" type="ORF">R9B83_02285</name>
</gene>
<evidence type="ECO:0000313" key="1">
    <source>
        <dbReference type="EMBL" id="WPB53799.1"/>
    </source>
</evidence>
<reference evidence="1" key="1">
    <citation type="submission" date="2023-11" db="EMBL/GenBank/DDBJ databases">
        <title>Completed genome sequence of Mycoplasma equirhinis type strain M432/72.</title>
        <authorList>
            <person name="Spergser J."/>
        </authorList>
    </citation>
    <scope>NUCLEOTIDE SEQUENCE [LARGE SCALE GENOMIC DNA]</scope>
    <source>
        <strain evidence="1">M432/72</strain>
    </source>
</reference>
<keyword evidence="2" id="KW-1185">Reference proteome</keyword>